<dbReference type="InterPro" id="IPR036875">
    <property type="entry name" value="Znf_CCHC_sf"/>
</dbReference>
<reference evidence="2" key="1">
    <citation type="journal article" date="2022" name="bioRxiv">
        <title>Sequencing and chromosome-scale assembly of the giantPleurodeles waltlgenome.</title>
        <authorList>
            <person name="Brown T."/>
            <person name="Elewa A."/>
            <person name="Iarovenko S."/>
            <person name="Subramanian E."/>
            <person name="Araus A.J."/>
            <person name="Petzold A."/>
            <person name="Susuki M."/>
            <person name="Suzuki K.-i.T."/>
            <person name="Hayashi T."/>
            <person name="Toyoda A."/>
            <person name="Oliveira C."/>
            <person name="Osipova E."/>
            <person name="Leigh N.D."/>
            <person name="Simon A."/>
            <person name="Yun M.H."/>
        </authorList>
    </citation>
    <scope>NUCLEOTIDE SEQUENCE</scope>
    <source>
        <strain evidence="2">20211129_DDA</strain>
        <tissue evidence="2">Liver</tissue>
    </source>
</reference>
<dbReference type="SUPFAM" id="SSF50630">
    <property type="entry name" value="Acid proteases"/>
    <property type="match status" value="1"/>
</dbReference>
<dbReference type="AlphaFoldDB" id="A0AAV7LHE9"/>
<name>A0AAV7LHE9_PLEWA</name>
<protein>
    <recommendedName>
        <fullName evidence="1">CCHC-type domain-containing protein</fullName>
    </recommendedName>
</protein>
<organism evidence="2 3">
    <name type="scientific">Pleurodeles waltl</name>
    <name type="common">Iberian ribbed newt</name>
    <dbReference type="NCBI Taxonomy" id="8319"/>
    <lineage>
        <taxon>Eukaryota</taxon>
        <taxon>Metazoa</taxon>
        <taxon>Chordata</taxon>
        <taxon>Craniata</taxon>
        <taxon>Vertebrata</taxon>
        <taxon>Euteleostomi</taxon>
        <taxon>Amphibia</taxon>
        <taxon>Batrachia</taxon>
        <taxon>Caudata</taxon>
        <taxon>Salamandroidea</taxon>
        <taxon>Salamandridae</taxon>
        <taxon>Pleurodelinae</taxon>
        <taxon>Pleurodeles</taxon>
    </lineage>
</organism>
<comment type="caution">
    <text evidence="2">The sequence shown here is derived from an EMBL/GenBank/DDBJ whole genome shotgun (WGS) entry which is preliminary data.</text>
</comment>
<dbReference type="Gene3D" id="4.10.60.10">
    <property type="entry name" value="Zinc finger, CCHC-type"/>
    <property type="match status" value="1"/>
</dbReference>
<proteinExistence type="predicted"/>
<evidence type="ECO:0000313" key="2">
    <source>
        <dbReference type="EMBL" id="KAJ1088273.1"/>
    </source>
</evidence>
<feature type="domain" description="CCHC-type" evidence="1">
    <location>
        <begin position="81"/>
        <end position="99"/>
    </location>
</feature>
<dbReference type="InterPro" id="IPR021109">
    <property type="entry name" value="Peptidase_aspartic_dom_sf"/>
</dbReference>
<gene>
    <name evidence="2" type="ORF">NDU88_001431</name>
</gene>
<evidence type="ECO:0000259" key="1">
    <source>
        <dbReference type="SMART" id="SM00343"/>
    </source>
</evidence>
<feature type="domain" description="CCHC-type" evidence="1">
    <location>
        <begin position="103"/>
        <end position="119"/>
    </location>
</feature>
<dbReference type="SMART" id="SM00343">
    <property type="entry name" value="ZnF_C2HC"/>
    <property type="match status" value="2"/>
</dbReference>
<accession>A0AAV7LHE9</accession>
<dbReference type="InterPro" id="IPR001878">
    <property type="entry name" value="Znf_CCHC"/>
</dbReference>
<dbReference type="GO" id="GO:0008270">
    <property type="term" value="F:zinc ion binding"/>
    <property type="evidence" value="ECO:0007669"/>
    <property type="project" value="InterPro"/>
</dbReference>
<dbReference type="Proteomes" id="UP001066276">
    <property type="component" value="Chromosome 11"/>
</dbReference>
<sequence length="196" mass="21869">MLGCSIEKVCDELWLKDEPPLEEVLNVAKKIEHSLKCVEVMKNSSDKIGKEPNQNVLAIQQERKKDQKSFVSLDKKGAVKKCFSCDREGHFAIDKCCPVLKEICSFCKKRGHFAAACRVKKTKQVVNEVAVRSSVQEDDTELGCGQIILQVGTGKGPSDIIKVEGEKKKVLFDSGAKITIIANRFYQDQLRGKVIL</sequence>
<dbReference type="SUPFAM" id="SSF57756">
    <property type="entry name" value="Retrovirus zinc finger-like domains"/>
    <property type="match status" value="1"/>
</dbReference>
<dbReference type="EMBL" id="JANPWB010000015">
    <property type="protein sequence ID" value="KAJ1088273.1"/>
    <property type="molecule type" value="Genomic_DNA"/>
</dbReference>
<evidence type="ECO:0000313" key="3">
    <source>
        <dbReference type="Proteomes" id="UP001066276"/>
    </source>
</evidence>
<dbReference type="GO" id="GO:0003676">
    <property type="term" value="F:nucleic acid binding"/>
    <property type="evidence" value="ECO:0007669"/>
    <property type="project" value="InterPro"/>
</dbReference>
<keyword evidence="3" id="KW-1185">Reference proteome</keyword>